<organism evidence="8 9">
    <name type="scientific">Arctia plantaginis</name>
    <name type="common">Wood tiger moth</name>
    <name type="synonym">Phalaena plantaginis</name>
    <dbReference type="NCBI Taxonomy" id="874455"/>
    <lineage>
        <taxon>Eukaryota</taxon>
        <taxon>Metazoa</taxon>
        <taxon>Ecdysozoa</taxon>
        <taxon>Arthropoda</taxon>
        <taxon>Hexapoda</taxon>
        <taxon>Insecta</taxon>
        <taxon>Pterygota</taxon>
        <taxon>Neoptera</taxon>
        <taxon>Endopterygota</taxon>
        <taxon>Lepidoptera</taxon>
        <taxon>Glossata</taxon>
        <taxon>Ditrysia</taxon>
        <taxon>Noctuoidea</taxon>
        <taxon>Erebidae</taxon>
        <taxon>Arctiinae</taxon>
        <taxon>Arctia</taxon>
    </lineage>
</organism>
<accession>A0A8S1BDT5</accession>
<comment type="subcellular location">
    <subcellularLocation>
        <location evidence="1">Membrane</location>
        <topology evidence="1">Multi-pass membrane protein</topology>
    </subcellularLocation>
</comment>
<feature type="transmembrane region" description="Helical" evidence="6">
    <location>
        <begin position="307"/>
        <end position="325"/>
    </location>
</feature>
<dbReference type="InterPro" id="IPR050382">
    <property type="entry name" value="MFS_Na/Anion_cotransporter"/>
</dbReference>
<sequence>MSLKSNKSSSGDLTENDENPPKYGYGVRHIQLALYLLCLTVIIIGRTHIGVTIVAMTIDPKINTSLVNNTAGENNPHILTYSGNRTESESINFKRINNVYNNIALVNIDQNYKTWSWPKSVQELVLNAFFLGYMIMMFPMGLLCQRYGGKLPLQIALFVNGIVSIATPWLTVWGDWKALCACRILQGLSQAGTYPCIQSVLGKWVPINERATLGCCVHTGLTIGTVIAFQLAGFLGSSKWGWPSIFYTTGVICLLCFILITIFGASNPSEHKSVTEKEKNYIKGSFIDNNDKIIKTPWRAIFTSKPLWGAMTAHIGSNIISILFLNQTGTYLHFTQNIDVRNSGLLSSLPYVAGFFTMLLFGWLSDYSTNNKIVSKNNARRISNSTANIAMATCLIMTSYTSNRIVVVICLVVGISCNMGVNSGWMINYIDLAPDFSGTLTAIGNTLANIFNLITPAIISYIVTDMTNITQWRLLFFITSGVALIANTVFVILVSTDVQPWNYGEQKESCDEVKKENIKETHTIVTTL</sequence>
<gene>
    <name evidence="8" type="ORF">APLA_LOCUS15808</name>
</gene>
<feature type="transmembrane region" description="Helical" evidence="6">
    <location>
        <begin position="474"/>
        <end position="494"/>
    </location>
</feature>
<dbReference type="EMBL" id="CADEBC010000590">
    <property type="protein sequence ID" value="CAB3257141.1"/>
    <property type="molecule type" value="Genomic_DNA"/>
</dbReference>
<keyword evidence="3 6" id="KW-1133">Transmembrane helix</keyword>
<dbReference type="InterPro" id="IPR011701">
    <property type="entry name" value="MFS"/>
</dbReference>
<dbReference type="OrthoDB" id="2985014at2759"/>
<feature type="region of interest" description="Disordered" evidence="5">
    <location>
        <begin position="1"/>
        <end position="20"/>
    </location>
</feature>
<keyword evidence="2 6" id="KW-0812">Transmembrane</keyword>
<dbReference type="PANTHER" id="PTHR11662:SF280">
    <property type="entry name" value="FI21844P1-RELATED"/>
    <property type="match status" value="1"/>
</dbReference>
<dbReference type="Proteomes" id="UP000494106">
    <property type="component" value="Unassembled WGS sequence"/>
</dbReference>
<reference evidence="8 9" key="1">
    <citation type="submission" date="2020-04" db="EMBL/GenBank/DDBJ databases">
        <authorList>
            <person name="Wallbank WR R."/>
            <person name="Pardo Diaz C."/>
            <person name="Kozak K."/>
            <person name="Martin S."/>
            <person name="Jiggins C."/>
            <person name="Moest M."/>
            <person name="Warren A I."/>
            <person name="Byers J.R.P. K."/>
            <person name="Montejo-Kovacevich G."/>
            <person name="Yen C E."/>
        </authorList>
    </citation>
    <scope>NUCLEOTIDE SEQUENCE [LARGE SCALE GENOMIC DNA]</scope>
</reference>
<evidence type="ECO:0000259" key="7">
    <source>
        <dbReference type="PROSITE" id="PS50850"/>
    </source>
</evidence>
<dbReference type="PROSITE" id="PS50850">
    <property type="entry name" value="MFS"/>
    <property type="match status" value="1"/>
</dbReference>
<evidence type="ECO:0000313" key="8">
    <source>
        <dbReference type="EMBL" id="CAB3257141.1"/>
    </source>
</evidence>
<feature type="transmembrane region" description="Helical" evidence="6">
    <location>
        <begin position="245"/>
        <end position="265"/>
    </location>
</feature>
<dbReference type="GO" id="GO:0006820">
    <property type="term" value="P:monoatomic anion transport"/>
    <property type="evidence" value="ECO:0007669"/>
    <property type="project" value="TreeGrafter"/>
</dbReference>
<feature type="transmembrane region" description="Helical" evidence="6">
    <location>
        <begin position="32"/>
        <end position="58"/>
    </location>
</feature>
<dbReference type="PANTHER" id="PTHR11662">
    <property type="entry name" value="SOLUTE CARRIER FAMILY 17"/>
    <property type="match status" value="1"/>
</dbReference>
<proteinExistence type="predicted"/>
<evidence type="ECO:0000313" key="9">
    <source>
        <dbReference type="Proteomes" id="UP000494106"/>
    </source>
</evidence>
<feature type="transmembrane region" description="Helical" evidence="6">
    <location>
        <begin position="124"/>
        <end position="144"/>
    </location>
</feature>
<evidence type="ECO:0000256" key="3">
    <source>
        <dbReference type="ARBA" id="ARBA00022989"/>
    </source>
</evidence>
<dbReference type="Pfam" id="PF07690">
    <property type="entry name" value="MFS_1"/>
    <property type="match status" value="1"/>
</dbReference>
<evidence type="ECO:0000256" key="1">
    <source>
        <dbReference type="ARBA" id="ARBA00004141"/>
    </source>
</evidence>
<feature type="transmembrane region" description="Helical" evidence="6">
    <location>
        <begin position="151"/>
        <end position="170"/>
    </location>
</feature>
<evidence type="ECO:0000256" key="2">
    <source>
        <dbReference type="ARBA" id="ARBA00022692"/>
    </source>
</evidence>
<feature type="domain" description="Major facilitator superfamily (MFS) profile" evidence="7">
    <location>
        <begin position="38"/>
        <end position="498"/>
    </location>
</feature>
<dbReference type="SUPFAM" id="SSF103473">
    <property type="entry name" value="MFS general substrate transporter"/>
    <property type="match status" value="1"/>
</dbReference>
<feature type="transmembrane region" description="Helical" evidence="6">
    <location>
        <begin position="405"/>
        <end position="427"/>
    </location>
</feature>
<dbReference type="FunFam" id="1.20.1250.20:FF:000532">
    <property type="entry name" value="SLC (SoLute Carrier) homolog"/>
    <property type="match status" value="1"/>
</dbReference>
<name>A0A8S1BDT5_ARCPL</name>
<feature type="transmembrane region" description="Helical" evidence="6">
    <location>
        <begin position="439"/>
        <end position="462"/>
    </location>
</feature>
<protein>
    <recommendedName>
        <fullName evidence="7">Major facilitator superfamily (MFS) profile domain-containing protein</fullName>
    </recommendedName>
</protein>
<dbReference type="InterPro" id="IPR036259">
    <property type="entry name" value="MFS_trans_sf"/>
</dbReference>
<evidence type="ECO:0000256" key="6">
    <source>
        <dbReference type="SAM" id="Phobius"/>
    </source>
</evidence>
<feature type="compositionally biased region" description="Polar residues" evidence="5">
    <location>
        <begin position="1"/>
        <end position="13"/>
    </location>
</feature>
<dbReference type="GO" id="GO:0022857">
    <property type="term" value="F:transmembrane transporter activity"/>
    <property type="evidence" value="ECO:0007669"/>
    <property type="project" value="InterPro"/>
</dbReference>
<dbReference type="AlphaFoldDB" id="A0A8S1BDT5"/>
<feature type="transmembrane region" description="Helical" evidence="6">
    <location>
        <begin position="345"/>
        <end position="364"/>
    </location>
</feature>
<evidence type="ECO:0000256" key="4">
    <source>
        <dbReference type="ARBA" id="ARBA00023136"/>
    </source>
</evidence>
<keyword evidence="4 6" id="KW-0472">Membrane</keyword>
<dbReference type="GO" id="GO:0016020">
    <property type="term" value="C:membrane"/>
    <property type="evidence" value="ECO:0007669"/>
    <property type="project" value="UniProtKB-SubCell"/>
</dbReference>
<keyword evidence="9" id="KW-1185">Reference proteome</keyword>
<evidence type="ECO:0000256" key="5">
    <source>
        <dbReference type="SAM" id="MobiDB-lite"/>
    </source>
</evidence>
<dbReference type="Gene3D" id="1.20.1250.20">
    <property type="entry name" value="MFS general substrate transporter like domains"/>
    <property type="match status" value="2"/>
</dbReference>
<comment type="caution">
    <text evidence="8">The sequence shown here is derived from an EMBL/GenBank/DDBJ whole genome shotgun (WGS) entry which is preliminary data.</text>
</comment>
<dbReference type="InterPro" id="IPR020846">
    <property type="entry name" value="MFS_dom"/>
</dbReference>